<reference evidence="7 8" key="1">
    <citation type="journal article" date="2023" name="G3 (Bethesda)">
        <title>A chromosome-level genome assembly of Zasmidium syzygii isolated from banana leaves.</title>
        <authorList>
            <person name="van Westerhoven A.C."/>
            <person name="Mehrabi R."/>
            <person name="Talebi R."/>
            <person name="Steentjes M.B.F."/>
            <person name="Corcolon B."/>
            <person name="Chong P.A."/>
            <person name="Kema G.H.J."/>
            <person name="Seidl M.F."/>
        </authorList>
    </citation>
    <scope>NUCLEOTIDE SEQUENCE [LARGE SCALE GENOMIC DNA]</scope>
    <source>
        <strain evidence="7 8">P124</strain>
    </source>
</reference>
<feature type="compositionally biased region" description="Basic and acidic residues" evidence="5">
    <location>
        <begin position="408"/>
        <end position="417"/>
    </location>
</feature>
<name>A0ABR0ENP2_ZASCE</name>
<keyword evidence="2" id="KW-0805">Transcription regulation</keyword>
<keyword evidence="8" id="KW-1185">Reference proteome</keyword>
<feature type="compositionally biased region" description="Basic and acidic residues" evidence="5">
    <location>
        <begin position="301"/>
        <end position="329"/>
    </location>
</feature>
<feature type="compositionally biased region" description="Acidic residues" evidence="5">
    <location>
        <begin position="443"/>
        <end position="454"/>
    </location>
</feature>
<dbReference type="Pfam" id="PF02002">
    <property type="entry name" value="TFIIE_alpha"/>
    <property type="match status" value="1"/>
</dbReference>
<evidence type="ECO:0000256" key="2">
    <source>
        <dbReference type="ARBA" id="ARBA00023015"/>
    </source>
</evidence>
<feature type="compositionally biased region" description="Basic and acidic residues" evidence="5">
    <location>
        <begin position="343"/>
        <end position="353"/>
    </location>
</feature>
<feature type="compositionally biased region" description="Acidic residues" evidence="5">
    <location>
        <begin position="354"/>
        <end position="371"/>
    </location>
</feature>
<dbReference type="SMART" id="SM00531">
    <property type="entry name" value="TFIIE"/>
    <property type="match status" value="1"/>
</dbReference>
<evidence type="ECO:0000256" key="1">
    <source>
        <dbReference type="ARBA" id="ARBA00008947"/>
    </source>
</evidence>
<dbReference type="Proteomes" id="UP001305779">
    <property type="component" value="Unassembled WGS sequence"/>
</dbReference>
<organism evidence="7 8">
    <name type="scientific">Zasmidium cellare</name>
    <name type="common">Wine cellar mold</name>
    <name type="synonym">Racodium cellare</name>
    <dbReference type="NCBI Taxonomy" id="395010"/>
    <lineage>
        <taxon>Eukaryota</taxon>
        <taxon>Fungi</taxon>
        <taxon>Dikarya</taxon>
        <taxon>Ascomycota</taxon>
        <taxon>Pezizomycotina</taxon>
        <taxon>Dothideomycetes</taxon>
        <taxon>Dothideomycetidae</taxon>
        <taxon>Mycosphaerellales</taxon>
        <taxon>Mycosphaerellaceae</taxon>
        <taxon>Zasmidium</taxon>
    </lineage>
</organism>
<protein>
    <recommendedName>
        <fullName evidence="6">HTH TFE/IIEalpha-type domain-containing protein</fullName>
    </recommendedName>
</protein>
<dbReference type="EMBL" id="JAXOVC010000004">
    <property type="protein sequence ID" value="KAK4503092.1"/>
    <property type="molecule type" value="Genomic_DNA"/>
</dbReference>
<dbReference type="PANTHER" id="PTHR13097">
    <property type="entry name" value="TRANSCRIPTION INITIATION FACTOR IIE, ALPHA SUBUNIT"/>
    <property type="match status" value="1"/>
</dbReference>
<keyword evidence="3" id="KW-0804">Transcription</keyword>
<proteinExistence type="inferred from homology"/>
<evidence type="ECO:0000313" key="7">
    <source>
        <dbReference type="EMBL" id="KAK4503092.1"/>
    </source>
</evidence>
<dbReference type="SUPFAM" id="SSF57783">
    <property type="entry name" value="Zinc beta-ribbon"/>
    <property type="match status" value="1"/>
</dbReference>
<evidence type="ECO:0000259" key="6">
    <source>
        <dbReference type="PROSITE" id="PS51344"/>
    </source>
</evidence>
<dbReference type="InterPro" id="IPR002853">
    <property type="entry name" value="TFIIE_asu"/>
</dbReference>
<evidence type="ECO:0000256" key="4">
    <source>
        <dbReference type="SAM" id="Coils"/>
    </source>
</evidence>
<dbReference type="Gene3D" id="3.30.40.10">
    <property type="entry name" value="Zinc/RING finger domain, C3HC4 (zinc finger)"/>
    <property type="match status" value="1"/>
</dbReference>
<feature type="compositionally biased region" description="Polar residues" evidence="5">
    <location>
        <begin position="418"/>
        <end position="431"/>
    </location>
</feature>
<keyword evidence="4" id="KW-0175">Coiled coil</keyword>
<dbReference type="InterPro" id="IPR024550">
    <property type="entry name" value="TFIIEa/SarR/Rpc3_HTH_dom"/>
</dbReference>
<sequence>MADLAIQLIRTTVRTFYTVDQILVIDALVIHSTLSDTELAIVLNMLPKTLRKHCGRLKEDGLLSIHTRSERRLDQQSFHGNNPQTGKERLTNRDWYYLNYHRAIDSIKYRMHKLNKHIDSLGMPTTEKKELSCPRCKSQYTELEVLDNLNEYTGQFLCHRCKHPLDAIEEEDRANENESMKRLNQQFEKLQQLLQSIDAAAVPENDFETALSNQKAIPRTDANPGAKTEIVDVKNKHLESTKGLELKPEKIAVQVQDDEDVKRETAAAEAEARKEKEARANALPEWISRSTITQEITAVGAKEEKERREREAHAGVARDDDGDDKKPSVDNDDVMAAYWKELAAAREKEAQEAREEEEEDDDEEDEFEDVDVNGGGTPANGANGTAATSTGMNTPLNVESSNATDDEREAKRPRIEEPSSSNLANGSNGQTEKAAEDTPAASDADDDELEFQDV</sequence>
<dbReference type="InterPro" id="IPR017919">
    <property type="entry name" value="TFIIE/TFIIEa_HTH"/>
</dbReference>
<evidence type="ECO:0000256" key="5">
    <source>
        <dbReference type="SAM" id="MobiDB-lite"/>
    </source>
</evidence>
<evidence type="ECO:0000313" key="8">
    <source>
        <dbReference type="Proteomes" id="UP001305779"/>
    </source>
</evidence>
<dbReference type="PROSITE" id="PS51344">
    <property type="entry name" value="HTH_TFE_IIE"/>
    <property type="match status" value="1"/>
</dbReference>
<evidence type="ECO:0000256" key="3">
    <source>
        <dbReference type="ARBA" id="ARBA00023163"/>
    </source>
</evidence>
<feature type="compositionally biased region" description="Low complexity" evidence="5">
    <location>
        <begin position="379"/>
        <end position="394"/>
    </location>
</feature>
<comment type="similarity">
    <text evidence="1">Belongs to the TFIIE alpha subunit family.</text>
</comment>
<feature type="domain" description="HTH TFE/IIEalpha-type" evidence="6">
    <location>
        <begin position="5"/>
        <end position="108"/>
    </location>
</feature>
<accession>A0ABR0ENP2</accession>
<feature type="coiled-coil region" evidence="4">
    <location>
        <begin position="173"/>
        <end position="200"/>
    </location>
</feature>
<comment type="caution">
    <text evidence="7">The sequence shown here is derived from an EMBL/GenBank/DDBJ whole genome shotgun (WGS) entry which is preliminary data.</text>
</comment>
<dbReference type="InterPro" id="IPR039997">
    <property type="entry name" value="TFE"/>
</dbReference>
<gene>
    <name evidence="7" type="ORF">PRZ48_006519</name>
</gene>
<dbReference type="PANTHER" id="PTHR13097:SF7">
    <property type="entry name" value="GENERAL TRANSCRIPTION FACTOR IIE SUBUNIT 1"/>
    <property type="match status" value="1"/>
</dbReference>
<dbReference type="InterPro" id="IPR013083">
    <property type="entry name" value="Znf_RING/FYVE/PHD"/>
</dbReference>
<feature type="region of interest" description="Disordered" evidence="5">
    <location>
        <begin position="297"/>
        <end position="454"/>
    </location>
</feature>